<accession>A0ABQ9KSK1</accession>
<name>A0ABQ9KSK1_HEVBR</name>
<protein>
    <recommendedName>
        <fullName evidence="3">DJ-1/PfpI domain-containing protein</fullName>
    </recommendedName>
</protein>
<dbReference type="Proteomes" id="UP001174677">
    <property type="component" value="Chromosome 16"/>
</dbReference>
<dbReference type="SUPFAM" id="SSF52317">
    <property type="entry name" value="Class I glutamine amidotransferase-like"/>
    <property type="match status" value="1"/>
</dbReference>
<dbReference type="EMBL" id="JARPOI010000016">
    <property type="protein sequence ID" value="KAJ9147200.1"/>
    <property type="molecule type" value="Genomic_DNA"/>
</dbReference>
<organism evidence="1 2">
    <name type="scientific">Hevea brasiliensis</name>
    <name type="common">Para rubber tree</name>
    <name type="synonym">Siphonia brasiliensis</name>
    <dbReference type="NCBI Taxonomy" id="3981"/>
    <lineage>
        <taxon>Eukaryota</taxon>
        <taxon>Viridiplantae</taxon>
        <taxon>Streptophyta</taxon>
        <taxon>Embryophyta</taxon>
        <taxon>Tracheophyta</taxon>
        <taxon>Spermatophyta</taxon>
        <taxon>Magnoliopsida</taxon>
        <taxon>eudicotyledons</taxon>
        <taxon>Gunneridae</taxon>
        <taxon>Pentapetalae</taxon>
        <taxon>rosids</taxon>
        <taxon>fabids</taxon>
        <taxon>Malpighiales</taxon>
        <taxon>Euphorbiaceae</taxon>
        <taxon>Crotonoideae</taxon>
        <taxon>Micrandreae</taxon>
        <taxon>Hevea</taxon>
    </lineage>
</organism>
<evidence type="ECO:0000313" key="2">
    <source>
        <dbReference type="Proteomes" id="UP001174677"/>
    </source>
</evidence>
<gene>
    <name evidence="1" type="ORF">P3X46_029388</name>
</gene>
<comment type="caution">
    <text evidence="1">The sequence shown here is derived from an EMBL/GenBank/DDBJ whole genome shotgun (WGS) entry which is preliminary data.</text>
</comment>
<reference evidence="1" key="1">
    <citation type="journal article" date="2023" name="Plant Biotechnol. J.">
        <title>Chromosome-level wild Hevea brasiliensis genome provides new tools for genomic-assisted breeding and valuable loci to elevate rubber yield.</title>
        <authorList>
            <person name="Cheng H."/>
            <person name="Song X."/>
            <person name="Hu Y."/>
            <person name="Wu T."/>
            <person name="Yang Q."/>
            <person name="An Z."/>
            <person name="Feng S."/>
            <person name="Deng Z."/>
            <person name="Wu W."/>
            <person name="Zeng X."/>
            <person name="Tu M."/>
            <person name="Wang X."/>
            <person name="Huang H."/>
        </authorList>
    </citation>
    <scope>NUCLEOTIDE SEQUENCE</scope>
    <source>
        <strain evidence="1">MT/VB/25A 57/8</strain>
    </source>
</reference>
<evidence type="ECO:0000313" key="1">
    <source>
        <dbReference type="EMBL" id="KAJ9147200.1"/>
    </source>
</evidence>
<dbReference type="PANTHER" id="PTHR42733:SF2">
    <property type="entry name" value="DJ-1_THIJ_PFPI FAMILY PROTEIN"/>
    <property type="match status" value="1"/>
</dbReference>
<sequence length="80" mass="8521">MVPLLALQAYGIAVDAACPGKKASEFCRTAFHDAAGDQTYSEKPETASYDELDASSYDALFIPAGQSLEYLALDETVLAL</sequence>
<proteinExistence type="predicted"/>
<evidence type="ECO:0008006" key="3">
    <source>
        <dbReference type="Google" id="ProtNLM"/>
    </source>
</evidence>
<dbReference type="InterPro" id="IPR029062">
    <property type="entry name" value="Class_I_gatase-like"/>
</dbReference>
<keyword evidence="2" id="KW-1185">Reference proteome</keyword>
<dbReference type="PANTHER" id="PTHR42733">
    <property type="entry name" value="DJ-1 PROTEIN"/>
    <property type="match status" value="1"/>
</dbReference>
<dbReference type="Gene3D" id="3.40.50.880">
    <property type="match status" value="1"/>
</dbReference>
<dbReference type="InterPro" id="IPR006286">
    <property type="entry name" value="C56_PfpI-like"/>
</dbReference>